<dbReference type="Pfam" id="PF08560">
    <property type="entry name" value="DUF1757"/>
    <property type="match status" value="1"/>
</dbReference>
<dbReference type="EMBL" id="JALJOQ010000007">
    <property type="protein sequence ID" value="KAK9812326.1"/>
    <property type="molecule type" value="Genomic_DNA"/>
</dbReference>
<evidence type="ECO:0000313" key="2">
    <source>
        <dbReference type="Proteomes" id="UP001465755"/>
    </source>
</evidence>
<evidence type="ECO:0000313" key="1">
    <source>
        <dbReference type="EMBL" id="KAK9812326.1"/>
    </source>
</evidence>
<evidence type="ECO:0008006" key="3">
    <source>
        <dbReference type="Google" id="ProtNLM"/>
    </source>
</evidence>
<dbReference type="Proteomes" id="UP001465755">
    <property type="component" value="Unassembled WGS sequence"/>
</dbReference>
<dbReference type="AlphaFoldDB" id="A0AAW1PV72"/>
<keyword evidence="2" id="KW-1185">Reference proteome</keyword>
<protein>
    <recommendedName>
        <fullName evidence="3">Mitochondrial import inner membrane translocase subunit TIM22</fullName>
    </recommendedName>
</protein>
<gene>
    <name evidence="1" type="ORF">WJX73_002631</name>
</gene>
<comment type="caution">
    <text evidence="1">The sequence shown here is derived from an EMBL/GenBank/DDBJ whole genome shotgun (WGS) entry which is preliminary data.</text>
</comment>
<proteinExistence type="predicted"/>
<reference evidence="1 2" key="1">
    <citation type="journal article" date="2024" name="Nat. Commun.">
        <title>Phylogenomics reveals the evolutionary origins of lichenization in chlorophyte algae.</title>
        <authorList>
            <person name="Puginier C."/>
            <person name="Libourel C."/>
            <person name="Otte J."/>
            <person name="Skaloud P."/>
            <person name="Haon M."/>
            <person name="Grisel S."/>
            <person name="Petersen M."/>
            <person name="Berrin J.G."/>
            <person name="Delaux P.M."/>
            <person name="Dal Grande F."/>
            <person name="Keller J."/>
        </authorList>
    </citation>
    <scope>NUCLEOTIDE SEQUENCE [LARGE SCALE GENOMIC DNA]</scope>
    <source>
        <strain evidence="1 2">SAG 2036</strain>
    </source>
</reference>
<sequence length="178" mass="18703">MSDQTQYDPHGRGFSDLTQHCLEKGFQAGSVVGTVALVPYAAFRHFRTAPGQSAAVGTVVQKTYRVLAKSSLWGIAAGAVLEAGMIFAKGIDTEGMEDRAYKLHYNNSQNRTDLFARDGALVGAIVGSAAGLNWKNALGGAALGTAAGVFAHVASYDYKDEGPTPNAMLAEVKHAAQK</sequence>
<organism evidence="1 2">
    <name type="scientific">Symbiochloris irregularis</name>
    <dbReference type="NCBI Taxonomy" id="706552"/>
    <lineage>
        <taxon>Eukaryota</taxon>
        <taxon>Viridiplantae</taxon>
        <taxon>Chlorophyta</taxon>
        <taxon>core chlorophytes</taxon>
        <taxon>Trebouxiophyceae</taxon>
        <taxon>Trebouxiales</taxon>
        <taxon>Trebouxiaceae</taxon>
        <taxon>Symbiochloris</taxon>
    </lineage>
</organism>
<accession>A0AAW1PV72</accession>
<dbReference type="InterPro" id="IPR013869">
    <property type="entry name" value="DUF1757"/>
</dbReference>
<name>A0AAW1PV72_9CHLO</name>